<dbReference type="RefSeq" id="WP_022747842.1">
    <property type="nucleotide sequence ID" value="NC_022571.1"/>
</dbReference>
<dbReference type="HOGENOM" id="CLU_1793138_0_0_9"/>
<dbReference type="EMBL" id="CP006721">
    <property type="protein sequence ID" value="AGX44498.1"/>
    <property type="molecule type" value="Genomic_DNA"/>
</dbReference>
<dbReference type="PATRIC" id="fig|1345695.10.peg.3020"/>
<sequence>MAQIKSKFYYEISTGNILQITSELQDDILESTKEQDMKKYDSLKNKIPDDIDYVEVEFGTLFNILTTSKSYKVNIETKKLEIEYYTQEEIDERNTEYSQQVKNEQALNDSISNISKYLKQNSNNISEVENYILQKEQNKILGVM</sequence>
<accession>U5MVE3</accession>
<reference evidence="1 2" key="1">
    <citation type="journal article" date="2013" name="Genome Announc.">
        <title>Complete Genome Sequence of the Solvent Producer Clostridium saccharobutylicum NCP262 (DSM 13864).</title>
        <authorList>
            <person name="Poehlein A."/>
            <person name="Hartwich K."/>
            <person name="Krabben P."/>
            <person name="Ehrenreich A."/>
            <person name="Liebl W."/>
            <person name="Durre P."/>
            <person name="Gottschalk G."/>
            <person name="Daniel R."/>
        </authorList>
    </citation>
    <scope>NUCLEOTIDE SEQUENCE [LARGE SCALE GENOMIC DNA]</scope>
    <source>
        <strain evidence="1">DSM 13864</strain>
    </source>
</reference>
<protein>
    <submittedName>
        <fullName evidence="1">Uncharacterized protein</fullName>
    </submittedName>
</protein>
<proteinExistence type="predicted"/>
<dbReference type="GeneID" id="55475863"/>
<organism evidence="1 2">
    <name type="scientific">Clostridium saccharobutylicum DSM 13864</name>
    <dbReference type="NCBI Taxonomy" id="1345695"/>
    <lineage>
        <taxon>Bacteria</taxon>
        <taxon>Bacillati</taxon>
        <taxon>Bacillota</taxon>
        <taxon>Clostridia</taxon>
        <taxon>Eubacteriales</taxon>
        <taxon>Clostridiaceae</taxon>
        <taxon>Clostridium</taxon>
    </lineage>
</organism>
<dbReference type="Proteomes" id="UP000017118">
    <property type="component" value="Chromosome"/>
</dbReference>
<name>U5MVE3_CLOSA</name>
<dbReference type="AlphaFoldDB" id="U5MVE3"/>
<dbReference type="eggNOG" id="ENOG5032WEA">
    <property type="taxonomic scope" value="Bacteria"/>
</dbReference>
<dbReference type="KEGG" id="csb:CLSA_c35370"/>
<keyword evidence="2" id="KW-1185">Reference proteome</keyword>
<evidence type="ECO:0000313" key="1">
    <source>
        <dbReference type="EMBL" id="AGX44498.1"/>
    </source>
</evidence>
<dbReference type="OrthoDB" id="1758144at2"/>
<evidence type="ECO:0000313" key="2">
    <source>
        <dbReference type="Proteomes" id="UP000017118"/>
    </source>
</evidence>
<gene>
    <name evidence="1" type="ORF">CLSA_c35370</name>
</gene>